<comment type="similarity">
    <text evidence="6">Belongs to the purine/pyrimidine phosphoribosyltransferase family. PyrE subfamily.</text>
</comment>
<comment type="function">
    <text evidence="6">Catalyzes the transfer of a ribosyl phosphate group from 5-phosphoribose 1-diphosphate to orotate, leading to the formation of orotidine monophosphate (OMP).</text>
</comment>
<dbReference type="CDD" id="cd06223">
    <property type="entry name" value="PRTases_typeI"/>
    <property type="match status" value="1"/>
</dbReference>
<feature type="binding site" evidence="6">
    <location>
        <position position="100"/>
    </location>
    <ligand>
        <name>5-phospho-alpha-D-ribose 1-diphosphate</name>
        <dbReference type="ChEBI" id="CHEBI:58017"/>
        <note>ligand shared between dimeric partners</note>
    </ligand>
</feature>
<keyword evidence="9" id="KW-1185">Reference proteome</keyword>
<dbReference type="InterPro" id="IPR000836">
    <property type="entry name" value="PRTase_dom"/>
</dbReference>
<feature type="binding site" evidence="6">
    <location>
        <position position="98"/>
    </location>
    <ligand>
        <name>5-phospho-alpha-D-ribose 1-diphosphate</name>
        <dbReference type="ChEBI" id="CHEBI:58017"/>
        <note>ligand shared between dimeric partners</note>
    </ligand>
</feature>
<feature type="binding site" evidence="6">
    <location>
        <position position="94"/>
    </location>
    <ligand>
        <name>5-phospho-alpha-D-ribose 1-diphosphate</name>
        <dbReference type="ChEBI" id="CHEBI:58017"/>
        <note>ligand shared between dimeric partners</note>
    </ligand>
</feature>
<comment type="caution">
    <text evidence="8">The sequence shown here is derived from an EMBL/GenBank/DDBJ whole genome shotgun (WGS) entry which is preliminary data.</text>
</comment>
<dbReference type="Pfam" id="PF00156">
    <property type="entry name" value="Pribosyltran"/>
    <property type="match status" value="1"/>
</dbReference>
<evidence type="ECO:0000256" key="3">
    <source>
        <dbReference type="ARBA" id="ARBA00022676"/>
    </source>
</evidence>
<accession>A0A0Q4B8W4</accession>
<dbReference type="UniPathway" id="UPA00070">
    <property type="reaction ID" value="UER00119"/>
</dbReference>
<evidence type="ECO:0000313" key="9">
    <source>
        <dbReference type="Proteomes" id="UP000054172"/>
    </source>
</evidence>
<feature type="binding site" evidence="6">
    <location>
        <position position="124"/>
    </location>
    <ligand>
        <name>orotate</name>
        <dbReference type="ChEBI" id="CHEBI:30839"/>
    </ligand>
</feature>
<dbReference type="STRING" id="1702214.AL399_02770"/>
<dbReference type="PATRIC" id="fig|1702214.3.peg.908"/>
<dbReference type="PANTHER" id="PTHR19278">
    <property type="entry name" value="OROTATE PHOSPHORIBOSYLTRANSFERASE"/>
    <property type="match status" value="1"/>
</dbReference>
<evidence type="ECO:0000256" key="6">
    <source>
        <dbReference type="HAMAP-Rule" id="MF_01208"/>
    </source>
</evidence>
<sequence length="207" mass="22444">MPDSILLDLLAANAIHVSTDKPFTWASGWLSPIYCDNRRALSSHEARQKICDSFCQTIATYYPSATSIAAVATGAIAMGAIVAHTLKMPFAYVRPKPKDHGMGNQIEGFIGPAERVVVLEDLISTGGSSLGAVAALRSAGVDVLGMVAIFTYAFPQAARRFAEAEVELHTLESYPHLLQLLREQGRLTDEQLGVLSAWRESPETWGR</sequence>
<feature type="domain" description="Phosphoribosyltransferase" evidence="7">
    <location>
        <begin position="59"/>
        <end position="150"/>
    </location>
</feature>
<comment type="subunit">
    <text evidence="6">Homodimer.</text>
</comment>
<keyword evidence="4 6" id="KW-0808">Transferase</keyword>
<comment type="pathway">
    <text evidence="1 6">Pyrimidine metabolism; UMP biosynthesis via de novo pathway; UMP from orotate: step 1/2.</text>
</comment>
<comment type="caution">
    <text evidence="6">Lacks conserved residue(s) required for the propagation of feature annotation.</text>
</comment>
<protein>
    <recommendedName>
        <fullName evidence="2 6">Orotate phosphoribosyltransferase</fullName>
        <shortName evidence="6">OPRT</shortName>
        <shortName evidence="6">OPRTase</shortName>
        <ecNumber evidence="2 6">2.4.2.10</ecNumber>
    </recommendedName>
</protein>
<dbReference type="EMBL" id="LIIK01000009">
    <property type="protein sequence ID" value="KQM09204.1"/>
    <property type="molecule type" value="Genomic_DNA"/>
</dbReference>
<evidence type="ECO:0000256" key="5">
    <source>
        <dbReference type="ARBA" id="ARBA00022975"/>
    </source>
</evidence>
<evidence type="ECO:0000259" key="7">
    <source>
        <dbReference type="Pfam" id="PF00156"/>
    </source>
</evidence>
<comment type="cofactor">
    <cofactor evidence="6">
        <name>Mg(2+)</name>
        <dbReference type="ChEBI" id="CHEBI:18420"/>
    </cofactor>
</comment>
<dbReference type="HAMAP" id="MF_01208">
    <property type="entry name" value="PyrE"/>
    <property type="match status" value="1"/>
</dbReference>
<keyword evidence="5 6" id="KW-0665">Pyrimidine biosynthesis</keyword>
<dbReference type="InterPro" id="IPR004467">
    <property type="entry name" value="Or_phspho_trans_dom"/>
</dbReference>
<organism evidence="8 9">
    <name type="scientific">Candidatus [Bacteroides] periocalifornicus</name>
    <dbReference type="NCBI Taxonomy" id="1702214"/>
    <lineage>
        <taxon>Bacteria</taxon>
        <taxon>Pseudomonadati</taxon>
        <taxon>Bacteroidota</taxon>
    </lineage>
</organism>
<dbReference type="AlphaFoldDB" id="A0A0Q4B8W4"/>
<keyword evidence="6" id="KW-0460">Magnesium</keyword>
<name>A0A0Q4B8W4_9BACT</name>
<evidence type="ECO:0000256" key="2">
    <source>
        <dbReference type="ARBA" id="ARBA00011971"/>
    </source>
</evidence>
<evidence type="ECO:0000313" key="8">
    <source>
        <dbReference type="EMBL" id="KQM09204.1"/>
    </source>
</evidence>
<dbReference type="PANTHER" id="PTHR19278:SF9">
    <property type="entry name" value="URIDINE 5'-MONOPHOSPHATE SYNTHASE"/>
    <property type="match status" value="1"/>
</dbReference>
<evidence type="ECO:0000256" key="1">
    <source>
        <dbReference type="ARBA" id="ARBA00004889"/>
    </source>
</evidence>
<dbReference type="Gene3D" id="3.40.50.2020">
    <property type="match status" value="1"/>
</dbReference>
<dbReference type="GO" id="GO:0004588">
    <property type="term" value="F:orotate phosphoribosyltransferase activity"/>
    <property type="evidence" value="ECO:0007669"/>
    <property type="project" value="UniProtKB-UniRule"/>
</dbReference>
<dbReference type="GO" id="GO:0000287">
    <property type="term" value="F:magnesium ion binding"/>
    <property type="evidence" value="ECO:0007669"/>
    <property type="project" value="UniProtKB-UniRule"/>
</dbReference>
<dbReference type="InterPro" id="IPR023031">
    <property type="entry name" value="OPRT"/>
</dbReference>
<evidence type="ECO:0000256" key="4">
    <source>
        <dbReference type="ARBA" id="ARBA00022679"/>
    </source>
</evidence>
<proteinExistence type="inferred from homology"/>
<dbReference type="SUPFAM" id="SSF53271">
    <property type="entry name" value="PRTase-like"/>
    <property type="match status" value="1"/>
</dbReference>
<dbReference type="GO" id="GO:0044205">
    <property type="term" value="P:'de novo' UMP biosynthetic process"/>
    <property type="evidence" value="ECO:0007669"/>
    <property type="project" value="UniProtKB-UniRule"/>
</dbReference>
<reference evidence="8" key="1">
    <citation type="submission" date="2015-08" db="EMBL/GenBank/DDBJ databases">
        <title>Candidatus Bacteriodes Periocalifornicus.</title>
        <authorList>
            <person name="McLean J.S."/>
            <person name="Kelley S."/>
        </authorList>
    </citation>
    <scope>NUCLEOTIDE SEQUENCE [LARGE SCALE GENOMIC DNA]</scope>
    <source>
        <strain evidence="8">12B</strain>
    </source>
</reference>
<dbReference type="InterPro" id="IPR029057">
    <property type="entry name" value="PRTase-like"/>
</dbReference>
<keyword evidence="3 6" id="KW-0328">Glycosyltransferase</keyword>
<dbReference type="GO" id="GO:0019856">
    <property type="term" value="P:pyrimidine nucleobase biosynthetic process"/>
    <property type="evidence" value="ECO:0007669"/>
    <property type="project" value="TreeGrafter"/>
</dbReference>
<dbReference type="NCBIfam" id="TIGR00336">
    <property type="entry name" value="pyrE"/>
    <property type="match status" value="1"/>
</dbReference>
<feature type="binding site" description="in other chain" evidence="6">
    <location>
        <begin position="120"/>
        <end position="128"/>
    </location>
    <ligand>
        <name>5-phospho-alpha-D-ribose 1-diphosphate</name>
        <dbReference type="ChEBI" id="CHEBI:58017"/>
        <note>ligand shared between dimeric partners</note>
    </ligand>
</feature>
<dbReference type="EC" id="2.4.2.10" evidence="2 6"/>
<gene>
    <name evidence="6" type="primary">pyrE</name>
    <name evidence="8" type="ORF">AL399_02770</name>
</gene>
<dbReference type="Proteomes" id="UP000054172">
    <property type="component" value="Unassembled WGS sequence"/>
</dbReference>
<comment type="catalytic activity">
    <reaction evidence="6">
        <text>orotidine 5'-phosphate + diphosphate = orotate + 5-phospho-alpha-D-ribose 1-diphosphate</text>
        <dbReference type="Rhea" id="RHEA:10380"/>
        <dbReference type="ChEBI" id="CHEBI:30839"/>
        <dbReference type="ChEBI" id="CHEBI:33019"/>
        <dbReference type="ChEBI" id="CHEBI:57538"/>
        <dbReference type="ChEBI" id="CHEBI:58017"/>
        <dbReference type="EC" id="2.4.2.10"/>
    </reaction>
</comment>